<comment type="caution">
    <text evidence="1">The sequence shown here is derived from an EMBL/GenBank/DDBJ whole genome shotgun (WGS) entry which is preliminary data.</text>
</comment>
<dbReference type="RefSeq" id="WP_055742699.1">
    <property type="nucleotide sequence ID" value="NZ_LJJB01000007.1"/>
</dbReference>
<evidence type="ECO:0000313" key="2">
    <source>
        <dbReference type="Proteomes" id="UP000051063"/>
    </source>
</evidence>
<protein>
    <submittedName>
        <fullName evidence="1">Uncharacterized protein</fullName>
    </submittedName>
</protein>
<name>A0ABR5NA70_BRECH</name>
<sequence length="71" mass="8140">MKKISSGSVLGKAYFLSYLQLVMKSRGFELEQATAYTLHTFFQGDLCAFGQQTYENYLSAVDELREAQRPY</sequence>
<evidence type="ECO:0000313" key="1">
    <source>
        <dbReference type="EMBL" id="KQL48417.1"/>
    </source>
</evidence>
<accession>A0ABR5NA70</accession>
<dbReference type="EMBL" id="LJJB01000007">
    <property type="protein sequence ID" value="KQL48417.1"/>
    <property type="molecule type" value="Genomic_DNA"/>
</dbReference>
<organism evidence="1 2">
    <name type="scientific">Brevibacillus choshinensis</name>
    <dbReference type="NCBI Taxonomy" id="54911"/>
    <lineage>
        <taxon>Bacteria</taxon>
        <taxon>Bacillati</taxon>
        <taxon>Bacillota</taxon>
        <taxon>Bacilli</taxon>
        <taxon>Bacillales</taxon>
        <taxon>Paenibacillaceae</taxon>
        <taxon>Brevibacillus</taxon>
    </lineage>
</organism>
<gene>
    <name evidence="1" type="ORF">AN963_00965</name>
</gene>
<reference evidence="1 2" key="1">
    <citation type="submission" date="2015-09" db="EMBL/GenBank/DDBJ databases">
        <title>Genome sequencing project for genomic taxonomy and phylogenomics of Bacillus-like bacteria.</title>
        <authorList>
            <person name="Liu B."/>
            <person name="Wang J."/>
            <person name="Zhu Y."/>
            <person name="Liu G."/>
            <person name="Chen Q."/>
            <person name="Chen Z."/>
            <person name="Lan J."/>
            <person name="Che J."/>
            <person name="Ge C."/>
            <person name="Shi H."/>
            <person name="Pan Z."/>
            <person name="Liu X."/>
        </authorList>
    </citation>
    <scope>NUCLEOTIDE SEQUENCE [LARGE SCALE GENOMIC DNA]</scope>
    <source>
        <strain evidence="1 2">DSM 8552</strain>
    </source>
</reference>
<dbReference type="Proteomes" id="UP000051063">
    <property type="component" value="Unassembled WGS sequence"/>
</dbReference>
<keyword evidence="2" id="KW-1185">Reference proteome</keyword>
<proteinExistence type="predicted"/>